<organism evidence="4">
    <name type="scientific">Solibacter usitatus (strain Ellin6076)</name>
    <dbReference type="NCBI Taxonomy" id="234267"/>
    <lineage>
        <taxon>Bacteria</taxon>
        <taxon>Pseudomonadati</taxon>
        <taxon>Acidobacteriota</taxon>
        <taxon>Terriglobia</taxon>
        <taxon>Bryobacterales</taxon>
        <taxon>Solibacteraceae</taxon>
        <taxon>Candidatus Solibacter</taxon>
    </lineage>
</organism>
<dbReference type="CDD" id="cd08929">
    <property type="entry name" value="SDR_c4"/>
    <property type="match status" value="1"/>
</dbReference>
<dbReference type="KEGG" id="sus:Acid_2708"/>
<dbReference type="InterPro" id="IPR002347">
    <property type="entry name" value="SDR_fam"/>
</dbReference>
<dbReference type="InterPro" id="IPR036291">
    <property type="entry name" value="NAD(P)-bd_dom_sf"/>
</dbReference>
<dbReference type="GO" id="GO:0032787">
    <property type="term" value="P:monocarboxylic acid metabolic process"/>
    <property type="evidence" value="ECO:0007669"/>
    <property type="project" value="UniProtKB-ARBA"/>
</dbReference>
<sequence>MESLNGKFAIVTGGTRGIGRAVAERLLREGAAVAICARDAAGVARAVDEMKQYGKVFGAAADVSQIESVRAFFHAVDREFGGLDILVNNAGQAAYRKVAEMTPEEWHRNIDLNLSGAFYCAHEALARFLPRGGGFIVNISSLAGRNAFTGGAGYNASKFGLNGFTEALMLDHRNDNVRVSSIMPGSVDTEFSGSPGKSRPEDTSWMIAPEDVAEAVSMVLRMPARTMVSRVEIRPSRPKK</sequence>
<evidence type="ECO:0000256" key="2">
    <source>
        <dbReference type="RuleBase" id="RU000363"/>
    </source>
</evidence>
<dbReference type="STRING" id="234267.Acid_2708"/>
<dbReference type="eggNOG" id="COG4221">
    <property type="taxonomic scope" value="Bacteria"/>
</dbReference>
<dbReference type="HOGENOM" id="CLU_010194_2_10_0"/>
<dbReference type="InterPro" id="IPR020904">
    <property type="entry name" value="Sc_DH/Rdtase_CS"/>
</dbReference>
<comment type="similarity">
    <text evidence="1 2">Belongs to the short-chain dehydrogenases/reductases (SDR) family.</text>
</comment>
<accession>Q023X9</accession>
<protein>
    <submittedName>
        <fullName evidence="4">Short-chain dehydrogenase/reductase SDR</fullName>
    </submittedName>
</protein>
<dbReference type="Gene3D" id="3.40.50.720">
    <property type="entry name" value="NAD(P)-binding Rossmann-like Domain"/>
    <property type="match status" value="1"/>
</dbReference>
<dbReference type="AlphaFoldDB" id="Q023X9"/>
<dbReference type="EMBL" id="CP000473">
    <property type="protein sequence ID" value="ABJ83697.1"/>
    <property type="molecule type" value="Genomic_DNA"/>
</dbReference>
<name>Q023X9_SOLUE</name>
<dbReference type="Pfam" id="PF00106">
    <property type="entry name" value="adh_short"/>
    <property type="match status" value="1"/>
</dbReference>
<evidence type="ECO:0000256" key="1">
    <source>
        <dbReference type="ARBA" id="ARBA00006484"/>
    </source>
</evidence>
<dbReference type="SUPFAM" id="SSF51735">
    <property type="entry name" value="NAD(P)-binding Rossmann-fold domains"/>
    <property type="match status" value="1"/>
</dbReference>
<feature type="domain" description="Ketoreductase" evidence="3">
    <location>
        <begin position="7"/>
        <end position="188"/>
    </location>
</feature>
<dbReference type="FunFam" id="3.40.50.720:FF:000084">
    <property type="entry name" value="Short-chain dehydrogenase reductase"/>
    <property type="match status" value="1"/>
</dbReference>
<dbReference type="SMART" id="SM00822">
    <property type="entry name" value="PKS_KR"/>
    <property type="match status" value="1"/>
</dbReference>
<dbReference type="PANTHER" id="PTHR42879">
    <property type="entry name" value="3-OXOACYL-(ACYL-CARRIER-PROTEIN) REDUCTASE"/>
    <property type="match status" value="1"/>
</dbReference>
<dbReference type="InParanoid" id="Q023X9"/>
<gene>
    <name evidence="4" type="ordered locus">Acid_2708</name>
</gene>
<dbReference type="PANTHER" id="PTHR42879:SF2">
    <property type="entry name" value="3-OXOACYL-[ACYL-CARRIER-PROTEIN] REDUCTASE FABG"/>
    <property type="match status" value="1"/>
</dbReference>
<dbReference type="NCBIfam" id="NF005594">
    <property type="entry name" value="PRK07326.1"/>
    <property type="match status" value="1"/>
</dbReference>
<dbReference type="OrthoDB" id="9805904at2"/>
<evidence type="ECO:0000313" key="4">
    <source>
        <dbReference type="EMBL" id="ABJ83697.1"/>
    </source>
</evidence>
<proteinExistence type="inferred from homology"/>
<evidence type="ECO:0000259" key="3">
    <source>
        <dbReference type="SMART" id="SM00822"/>
    </source>
</evidence>
<dbReference type="InterPro" id="IPR050259">
    <property type="entry name" value="SDR"/>
</dbReference>
<dbReference type="PRINTS" id="PR00081">
    <property type="entry name" value="GDHRDH"/>
</dbReference>
<dbReference type="InterPro" id="IPR057326">
    <property type="entry name" value="KR_dom"/>
</dbReference>
<dbReference type="PRINTS" id="PR00080">
    <property type="entry name" value="SDRFAMILY"/>
</dbReference>
<dbReference type="PROSITE" id="PS00061">
    <property type="entry name" value="ADH_SHORT"/>
    <property type="match status" value="1"/>
</dbReference>
<reference evidence="4" key="1">
    <citation type="submission" date="2006-10" db="EMBL/GenBank/DDBJ databases">
        <title>Complete sequence of Solibacter usitatus Ellin6076.</title>
        <authorList>
            <consortium name="US DOE Joint Genome Institute"/>
            <person name="Copeland A."/>
            <person name="Lucas S."/>
            <person name="Lapidus A."/>
            <person name="Barry K."/>
            <person name="Detter J.C."/>
            <person name="Glavina del Rio T."/>
            <person name="Hammon N."/>
            <person name="Israni S."/>
            <person name="Dalin E."/>
            <person name="Tice H."/>
            <person name="Pitluck S."/>
            <person name="Thompson L.S."/>
            <person name="Brettin T."/>
            <person name="Bruce D."/>
            <person name="Han C."/>
            <person name="Tapia R."/>
            <person name="Gilna P."/>
            <person name="Schmutz J."/>
            <person name="Larimer F."/>
            <person name="Land M."/>
            <person name="Hauser L."/>
            <person name="Kyrpides N."/>
            <person name="Mikhailova N."/>
            <person name="Janssen P.H."/>
            <person name="Kuske C.R."/>
            <person name="Richardson P."/>
        </authorList>
    </citation>
    <scope>NUCLEOTIDE SEQUENCE</scope>
    <source>
        <strain evidence="4">Ellin6076</strain>
    </source>
</reference>